<evidence type="ECO:0000313" key="2">
    <source>
        <dbReference type="EMBL" id="PKZ98115.1"/>
    </source>
</evidence>
<evidence type="ECO:0000313" key="3">
    <source>
        <dbReference type="EMBL" id="PLA60923.1"/>
    </source>
</evidence>
<dbReference type="PROSITE" id="PS50943">
    <property type="entry name" value="HTH_CROC1"/>
    <property type="match status" value="1"/>
</dbReference>
<dbReference type="Proteomes" id="UP000234902">
    <property type="component" value="Unassembled WGS sequence"/>
</dbReference>
<proteinExistence type="predicted"/>
<sequence length="164" mass="19350">MKFFEENYSHELPTRIKNLRKKHNITQSELGNAGQVSQVEKEKQQVITSILLYLNTQTDLDYKEIIFRDIAKFVENMFYHCFSSIIFRVLETVDKRMNSLSDDDLISIQSSCLRLSKTFANFNIQRKKFLISDATEKIIHNGKKVIKKSKKINQFQQQWTHTPS</sequence>
<evidence type="ECO:0000313" key="5">
    <source>
        <dbReference type="Proteomes" id="UP000234971"/>
    </source>
</evidence>
<organism evidence="2 4">
    <name type="scientific">Streptococcus mitis</name>
    <dbReference type="NCBI Taxonomy" id="28037"/>
    <lineage>
        <taxon>Bacteria</taxon>
        <taxon>Bacillati</taxon>
        <taxon>Bacillota</taxon>
        <taxon>Bacilli</taxon>
        <taxon>Lactobacillales</taxon>
        <taxon>Streptococcaceae</taxon>
        <taxon>Streptococcus</taxon>
        <taxon>Streptococcus mitis group</taxon>
    </lineage>
</organism>
<evidence type="ECO:0000313" key="4">
    <source>
        <dbReference type="Proteomes" id="UP000234902"/>
    </source>
</evidence>
<dbReference type="InterPro" id="IPR001387">
    <property type="entry name" value="Cro/C1-type_HTH"/>
</dbReference>
<dbReference type="CDD" id="cd00093">
    <property type="entry name" value="HTH_XRE"/>
    <property type="match status" value="1"/>
</dbReference>
<feature type="domain" description="HTH cro/C1-type" evidence="1">
    <location>
        <begin position="16"/>
        <end position="38"/>
    </location>
</feature>
<dbReference type="AlphaFoldDB" id="A0A2I1TWV3"/>
<name>A0A2I1TWV3_STRMT</name>
<dbReference type="Proteomes" id="UP000234971">
    <property type="component" value="Unassembled WGS sequence"/>
</dbReference>
<dbReference type="EMBL" id="PKIE01000001">
    <property type="protein sequence ID" value="PLA60923.1"/>
    <property type="molecule type" value="Genomic_DNA"/>
</dbReference>
<comment type="caution">
    <text evidence="2">The sequence shown here is derived from an EMBL/GenBank/DDBJ whole genome shotgun (WGS) entry which is preliminary data.</text>
</comment>
<dbReference type="EMBL" id="PKID01000010">
    <property type="protein sequence ID" value="PKZ98115.1"/>
    <property type="molecule type" value="Genomic_DNA"/>
</dbReference>
<accession>A0A2I1TWV3</accession>
<reference evidence="4 5" key="1">
    <citation type="submission" date="2017-12" db="EMBL/GenBank/DDBJ databases">
        <title>Phylogenetic diversity of female urinary microbiome.</title>
        <authorList>
            <person name="Thomas-White K."/>
            <person name="Wolfe A.J."/>
        </authorList>
    </citation>
    <scope>NUCLEOTIDE SEQUENCE [LARGE SCALE GENOMIC DNA]</scope>
    <source>
        <strain evidence="2 4">UMB0079</strain>
        <strain evidence="3 5">UMB1341</strain>
    </source>
</reference>
<protein>
    <submittedName>
        <fullName evidence="2">XRE family transcriptional regulator</fullName>
    </submittedName>
</protein>
<evidence type="ECO:0000259" key="1">
    <source>
        <dbReference type="PROSITE" id="PS50943"/>
    </source>
</evidence>
<gene>
    <name evidence="3" type="ORF">CYK18_01605</name>
    <name evidence="2" type="ORF">CYK19_08430</name>
</gene>